<reference evidence="1" key="1">
    <citation type="journal article" date="2003" name="Genome Biol.">
        <title>An integrated gene annotation and transcriptional profiling approach towards the full gene content of the Drosophila genome.</title>
        <authorList>
            <person name="Hild M."/>
            <person name="Beckmann B."/>
            <person name="Haas S.A."/>
            <person name="Koch B."/>
            <person name="Solovyev V."/>
            <person name="Busold C."/>
            <person name="Fellenberg K."/>
            <person name="Boutros M."/>
            <person name="Vingron M."/>
            <person name="Sauer F."/>
            <person name="Hoheisel J.D."/>
            <person name="Paro R."/>
        </authorList>
    </citation>
    <scope>NUCLEOTIDE SEQUENCE</scope>
</reference>
<sequence length="75" mass="8688">MDSTCNMDTNNAVKRFFQQTNLATRKTDAKQVLFNHTQSYDHCVSYGHTDGQTGMVRSTSYTSFRRIKITLLLYE</sequence>
<organism evidence="1">
    <name type="scientific">Drosophila melanogaster</name>
    <name type="common">Fruit fly</name>
    <dbReference type="NCBI Taxonomy" id="7227"/>
    <lineage>
        <taxon>Eukaryota</taxon>
        <taxon>Metazoa</taxon>
        <taxon>Ecdysozoa</taxon>
        <taxon>Arthropoda</taxon>
        <taxon>Hexapoda</taxon>
        <taxon>Insecta</taxon>
        <taxon>Pterygota</taxon>
        <taxon>Neoptera</taxon>
        <taxon>Endopterygota</taxon>
        <taxon>Diptera</taxon>
        <taxon>Brachycera</taxon>
        <taxon>Muscomorpha</taxon>
        <taxon>Ephydroidea</taxon>
        <taxon>Drosophilidae</taxon>
        <taxon>Drosophila</taxon>
        <taxon>Sophophora</taxon>
    </lineage>
</organism>
<proteinExistence type="predicted"/>
<dbReference type="EMBL" id="BK002950">
    <property type="protein sequence ID" value="DAA03150.1"/>
    <property type="molecule type" value="Genomic_DNA"/>
</dbReference>
<gene>
    <name evidence="1" type="ORF">HDC16753</name>
</gene>
<evidence type="ECO:0000313" key="1">
    <source>
        <dbReference type="EMBL" id="DAA03150.1"/>
    </source>
</evidence>
<name>Q6IIW6_DROME</name>
<protein>
    <submittedName>
        <fullName evidence="1">HDC16753</fullName>
    </submittedName>
</protein>
<accession>Q6IIW6</accession>
<dbReference type="AlphaFoldDB" id="Q6IIW6"/>